<evidence type="ECO:0000313" key="1">
    <source>
        <dbReference type="EMBL" id="MFC7331121.1"/>
    </source>
</evidence>
<dbReference type="Proteomes" id="UP001596540">
    <property type="component" value="Unassembled WGS sequence"/>
</dbReference>
<protein>
    <submittedName>
        <fullName evidence="1">PmoA family protein</fullName>
    </submittedName>
</protein>
<dbReference type="Pfam" id="PF14100">
    <property type="entry name" value="DUF6807"/>
    <property type="match status" value="1"/>
</dbReference>
<name>A0ABW2KP83_9ACTN</name>
<dbReference type="EMBL" id="JBHTBH010000016">
    <property type="protein sequence ID" value="MFC7331121.1"/>
    <property type="molecule type" value="Genomic_DNA"/>
</dbReference>
<proteinExistence type="predicted"/>
<sequence length="311" mass="32834">MTGERPEETSAGAPVLRLAGRVLATHHDGADLDPLLSPRPYLHPVRTLGGTTVSEFQPEDHAHHLGVGVAVADVAGANFWGGRTFVRDRGSTMLANHGRQEHVSWDRRADDGYVQRLAWRGPDGTVLLEERRTVRAVPVAAPGGGAWALDIDVRLRNSAGRPLRIGSPATNGRPGAGYGGFFWRAPLGKEPPRCLGPGLEGEEALHGTRAPWLAMSGAAPGDGAPWTLVFLAFPPDPDPWFLRAGQYPGVGAALAWDRPLWLDTGGWLRRRTATVVLDGHPAPAGLDALVPVARSALEAAAGAEEPPGGVG</sequence>
<gene>
    <name evidence="1" type="ORF">ACFQRF_25615</name>
</gene>
<keyword evidence="2" id="KW-1185">Reference proteome</keyword>
<dbReference type="InterPro" id="IPR029475">
    <property type="entry name" value="DUF6807"/>
</dbReference>
<organism evidence="1 2">
    <name type="scientific">Marinactinospora rubrisoli</name>
    <dbReference type="NCBI Taxonomy" id="2715399"/>
    <lineage>
        <taxon>Bacteria</taxon>
        <taxon>Bacillati</taxon>
        <taxon>Actinomycetota</taxon>
        <taxon>Actinomycetes</taxon>
        <taxon>Streptosporangiales</taxon>
        <taxon>Nocardiopsidaceae</taxon>
        <taxon>Marinactinospora</taxon>
    </lineage>
</organism>
<accession>A0ABW2KP83</accession>
<comment type="caution">
    <text evidence="1">The sequence shown here is derived from an EMBL/GenBank/DDBJ whole genome shotgun (WGS) entry which is preliminary data.</text>
</comment>
<dbReference type="RefSeq" id="WP_379873760.1">
    <property type="nucleotide sequence ID" value="NZ_JBHTBH010000016.1"/>
</dbReference>
<reference evidence="2" key="1">
    <citation type="journal article" date="2019" name="Int. J. Syst. Evol. Microbiol.">
        <title>The Global Catalogue of Microorganisms (GCM) 10K type strain sequencing project: providing services to taxonomists for standard genome sequencing and annotation.</title>
        <authorList>
            <consortium name="The Broad Institute Genomics Platform"/>
            <consortium name="The Broad Institute Genome Sequencing Center for Infectious Disease"/>
            <person name="Wu L."/>
            <person name="Ma J."/>
        </authorList>
    </citation>
    <scope>NUCLEOTIDE SEQUENCE [LARGE SCALE GENOMIC DNA]</scope>
    <source>
        <strain evidence="2">CGMCC 4.7382</strain>
    </source>
</reference>
<evidence type="ECO:0000313" key="2">
    <source>
        <dbReference type="Proteomes" id="UP001596540"/>
    </source>
</evidence>